<keyword evidence="1" id="KW-0812">Transmembrane</keyword>
<comment type="caution">
    <text evidence="2">The sequence shown here is derived from an EMBL/GenBank/DDBJ whole genome shotgun (WGS) entry which is preliminary data.</text>
</comment>
<name>A0ABD2W5P9_9HYME</name>
<protein>
    <submittedName>
        <fullName evidence="2">Uncharacterized protein</fullName>
    </submittedName>
</protein>
<feature type="transmembrane region" description="Helical" evidence="1">
    <location>
        <begin position="20"/>
        <end position="41"/>
    </location>
</feature>
<keyword evidence="1" id="KW-1133">Transmembrane helix</keyword>
<evidence type="ECO:0000256" key="1">
    <source>
        <dbReference type="SAM" id="Phobius"/>
    </source>
</evidence>
<accession>A0ABD2W5P9</accession>
<proteinExistence type="predicted"/>
<keyword evidence="3" id="KW-1185">Reference proteome</keyword>
<reference evidence="2 3" key="1">
    <citation type="journal article" date="2024" name="bioRxiv">
        <title>A reference genome for Trichogramma kaykai: A tiny desert-dwelling parasitoid wasp with competing sex-ratio distorters.</title>
        <authorList>
            <person name="Culotta J."/>
            <person name="Lindsey A.R."/>
        </authorList>
    </citation>
    <scope>NUCLEOTIDE SEQUENCE [LARGE SCALE GENOMIC DNA]</scope>
    <source>
        <strain evidence="2 3">KSX58</strain>
    </source>
</reference>
<sequence length="78" mass="8994">MELLQDCMAEAIREEQIFAILAYGGAILIWLATIIFIWWIVKIIVTSRSFYDADEAAYQDYKAHHELEVGQDDANQTN</sequence>
<gene>
    <name evidence="2" type="ORF">TKK_017112</name>
</gene>
<dbReference type="Proteomes" id="UP001627154">
    <property type="component" value="Unassembled WGS sequence"/>
</dbReference>
<keyword evidence="1" id="KW-0472">Membrane</keyword>
<organism evidence="2 3">
    <name type="scientific">Trichogramma kaykai</name>
    <dbReference type="NCBI Taxonomy" id="54128"/>
    <lineage>
        <taxon>Eukaryota</taxon>
        <taxon>Metazoa</taxon>
        <taxon>Ecdysozoa</taxon>
        <taxon>Arthropoda</taxon>
        <taxon>Hexapoda</taxon>
        <taxon>Insecta</taxon>
        <taxon>Pterygota</taxon>
        <taxon>Neoptera</taxon>
        <taxon>Endopterygota</taxon>
        <taxon>Hymenoptera</taxon>
        <taxon>Apocrita</taxon>
        <taxon>Proctotrupomorpha</taxon>
        <taxon>Chalcidoidea</taxon>
        <taxon>Trichogrammatidae</taxon>
        <taxon>Trichogramma</taxon>
    </lineage>
</organism>
<evidence type="ECO:0000313" key="3">
    <source>
        <dbReference type="Proteomes" id="UP001627154"/>
    </source>
</evidence>
<dbReference type="AlphaFoldDB" id="A0ABD2W5P9"/>
<evidence type="ECO:0000313" key="2">
    <source>
        <dbReference type="EMBL" id="KAL3388044.1"/>
    </source>
</evidence>
<dbReference type="EMBL" id="JBJJXI010000136">
    <property type="protein sequence ID" value="KAL3388044.1"/>
    <property type="molecule type" value="Genomic_DNA"/>
</dbReference>